<reference evidence="18" key="1">
    <citation type="submission" date="2022-03" db="EMBL/GenBank/DDBJ databases">
        <title>A functionally conserved STORR gene fusion in Papaver species that diverged 16.8 million years ago.</title>
        <authorList>
            <person name="Catania T."/>
        </authorList>
    </citation>
    <scope>NUCLEOTIDE SEQUENCE</scope>
    <source>
        <strain evidence="18">S-191538</strain>
    </source>
</reference>
<dbReference type="InterPro" id="IPR033905">
    <property type="entry name" value="Secretory_peroxidase"/>
</dbReference>
<keyword evidence="7 16" id="KW-0560">Oxidoreductase</keyword>
<dbReference type="GO" id="GO:0005576">
    <property type="term" value="C:extracellular region"/>
    <property type="evidence" value="ECO:0007669"/>
    <property type="project" value="UniProtKB-SubCell"/>
</dbReference>
<feature type="site" description="Transition state stabilizer" evidence="14">
    <location>
        <position position="63"/>
    </location>
</feature>
<feature type="binding site" description="axial binding residue" evidence="13">
    <location>
        <position position="195"/>
    </location>
    <ligand>
        <name>heme b</name>
        <dbReference type="ChEBI" id="CHEBI:60344"/>
    </ligand>
    <ligandPart>
        <name>Fe</name>
        <dbReference type="ChEBI" id="CHEBI:18248"/>
    </ligandPart>
</feature>
<feature type="disulfide bond" evidence="15">
    <location>
        <begin position="202"/>
        <end position="227"/>
    </location>
</feature>
<evidence type="ECO:0000256" key="7">
    <source>
        <dbReference type="ARBA" id="ARBA00023002"/>
    </source>
</evidence>
<dbReference type="GO" id="GO:0042744">
    <property type="term" value="P:hydrogen peroxide catabolic process"/>
    <property type="evidence" value="ECO:0007669"/>
    <property type="project" value="UniProtKB-KW"/>
</dbReference>
<dbReference type="FunFam" id="1.10.520.10:FF:000009">
    <property type="entry name" value="Peroxidase"/>
    <property type="match status" value="1"/>
</dbReference>
<organism evidence="18 19">
    <name type="scientific">Papaver nudicaule</name>
    <name type="common">Iceland poppy</name>
    <dbReference type="NCBI Taxonomy" id="74823"/>
    <lineage>
        <taxon>Eukaryota</taxon>
        <taxon>Viridiplantae</taxon>
        <taxon>Streptophyta</taxon>
        <taxon>Embryophyta</taxon>
        <taxon>Tracheophyta</taxon>
        <taxon>Spermatophyta</taxon>
        <taxon>Magnoliopsida</taxon>
        <taxon>Ranunculales</taxon>
        <taxon>Papaveraceae</taxon>
        <taxon>Papaveroideae</taxon>
        <taxon>Papaver</taxon>
    </lineage>
</organism>
<dbReference type="Proteomes" id="UP001177140">
    <property type="component" value="Unassembled WGS sequence"/>
</dbReference>
<feature type="chain" id="PRO_5041483039" description="Peroxidase" evidence="16">
    <location>
        <begin position="26"/>
        <end position="320"/>
    </location>
</feature>
<evidence type="ECO:0000256" key="11">
    <source>
        <dbReference type="PIRSR" id="PIRSR600823-1"/>
    </source>
</evidence>
<keyword evidence="5 13" id="KW-0479">Metal-binding</keyword>
<evidence type="ECO:0000256" key="9">
    <source>
        <dbReference type="ARBA" id="ARBA00023157"/>
    </source>
</evidence>
<dbReference type="PANTHER" id="PTHR31388:SF24">
    <property type="entry name" value="PEROXIDASE 52"/>
    <property type="match status" value="1"/>
</dbReference>
<feature type="binding site" evidence="13">
    <location>
        <position position="71"/>
    </location>
    <ligand>
        <name>Ca(2+)</name>
        <dbReference type="ChEBI" id="CHEBI:29108"/>
        <label>1</label>
    </ligand>
</feature>
<dbReference type="CDD" id="cd00693">
    <property type="entry name" value="secretory_peroxidase"/>
    <property type="match status" value="1"/>
</dbReference>
<keyword evidence="3 16" id="KW-0575">Peroxidase</keyword>
<dbReference type="PROSITE" id="PS50873">
    <property type="entry name" value="PEROXIDASE_4"/>
    <property type="match status" value="1"/>
</dbReference>
<dbReference type="PRINTS" id="PR00458">
    <property type="entry name" value="PEROXIDASE"/>
</dbReference>
<keyword evidence="10" id="KW-0325">Glycoprotein</keyword>
<evidence type="ECO:0000313" key="19">
    <source>
        <dbReference type="Proteomes" id="UP001177140"/>
    </source>
</evidence>
<evidence type="ECO:0000256" key="2">
    <source>
        <dbReference type="ARBA" id="ARBA00006873"/>
    </source>
</evidence>
<feature type="binding site" evidence="12">
    <location>
        <position position="165"/>
    </location>
    <ligand>
        <name>substrate</name>
    </ligand>
</feature>
<evidence type="ECO:0000256" key="3">
    <source>
        <dbReference type="ARBA" id="ARBA00022559"/>
    </source>
</evidence>
<keyword evidence="6 13" id="KW-0106">Calcium</keyword>
<evidence type="ECO:0000256" key="16">
    <source>
        <dbReference type="RuleBase" id="RU362060"/>
    </source>
</evidence>
<dbReference type="GO" id="GO:0046872">
    <property type="term" value="F:metal ion binding"/>
    <property type="evidence" value="ECO:0007669"/>
    <property type="project" value="UniProtKB-UniRule"/>
</dbReference>
<gene>
    <name evidence="18" type="ORF">MKW94_019833</name>
</gene>
<keyword evidence="19" id="KW-1185">Reference proteome</keyword>
<dbReference type="GO" id="GO:0006979">
    <property type="term" value="P:response to oxidative stress"/>
    <property type="evidence" value="ECO:0007669"/>
    <property type="project" value="UniProtKB-UniRule"/>
</dbReference>
<keyword evidence="4 16" id="KW-0349">Heme</keyword>
<comment type="caution">
    <text evidence="18">The sequence shown here is derived from an EMBL/GenBank/DDBJ whole genome shotgun (WGS) entry which is preliminary data.</text>
</comment>
<dbReference type="InterPro" id="IPR019794">
    <property type="entry name" value="Peroxidases_AS"/>
</dbReference>
<feature type="binding site" evidence="13">
    <location>
        <position position="75"/>
    </location>
    <ligand>
        <name>Ca(2+)</name>
        <dbReference type="ChEBI" id="CHEBI:29108"/>
        <label>1</label>
    </ligand>
</feature>
<feature type="binding site" evidence="13">
    <location>
        <position position="73"/>
    </location>
    <ligand>
        <name>Ca(2+)</name>
        <dbReference type="ChEBI" id="CHEBI:29108"/>
        <label>1</label>
    </ligand>
</feature>
<feature type="binding site" evidence="13">
    <location>
        <position position="90"/>
    </location>
    <ligand>
        <name>Ca(2+)</name>
        <dbReference type="ChEBI" id="CHEBI:29108"/>
        <label>1</label>
    </ligand>
</feature>
<comment type="similarity">
    <text evidence="2">Belongs to the peroxidase family. Ascorbate peroxidase subfamily.</text>
</comment>
<feature type="disulfide bond" evidence="15">
    <location>
        <begin position="124"/>
        <end position="316"/>
    </location>
</feature>
<dbReference type="GO" id="GO:0020037">
    <property type="term" value="F:heme binding"/>
    <property type="evidence" value="ECO:0007669"/>
    <property type="project" value="UniProtKB-UniRule"/>
</dbReference>
<feature type="signal peptide" evidence="16">
    <location>
        <begin position="1"/>
        <end position="25"/>
    </location>
</feature>
<evidence type="ECO:0000256" key="4">
    <source>
        <dbReference type="ARBA" id="ARBA00022617"/>
    </source>
</evidence>
<feature type="binding site" evidence="13">
    <location>
        <position position="240"/>
    </location>
    <ligand>
        <name>Ca(2+)</name>
        <dbReference type="ChEBI" id="CHEBI:29108"/>
        <label>2</label>
    </ligand>
</feature>
<dbReference type="InterPro" id="IPR010255">
    <property type="entry name" value="Haem_peroxidase_sf"/>
</dbReference>
<dbReference type="PROSITE" id="PS00436">
    <property type="entry name" value="PEROXIDASE_2"/>
    <property type="match status" value="1"/>
</dbReference>
<evidence type="ECO:0000256" key="8">
    <source>
        <dbReference type="ARBA" id="ARBA00023004"/>
    </source>
</evidence>
<keyword evidence="16" id="KW-0964">Secreted</keyword>
<comment type="similarity">
    <text evidence="16">Belongs to the peroxidase family. Classical plant (class III) peroxidase subfamily.</text>
</comment>
<dbReference type="FunFam" id="1.10.420.10:FF:000001">
    <property type="entry name" value="Peroxidase"/>
    <property type="match status" value="1"/>
</dbReference>
<keyword evidence="16" id="KW-0732">Signal</keyword>
<evidence type="ECO:0000256" key="1">
    <source>
        <dbReference type="ARBA" id="ARBA00000189"/>
    </source>
</evidence>
<dbReference type="InterPro" id="IPR019793">
    <property type="entry name" value="Peroxidases_heam-ligand_BS"/>
</dbReference>
<evidence type="ECO:0000256" key="13">
    <source>
        <dbReference type="PIRSR" id="PIRSR600823-3"/>
    </source>
</evidence>
<evidence type="ECO:0000256" key="5">
    <source>
        <dbReference type="ARBA" id="ARBA00022723"/>
    </source>
</evidence>
<evidence type="ECO:0000256" key="15">
    <source>
        <dbReference type="PIRSR" id="PIRSR600823-5"/>
    </source>
</evidence>
<name>A0AA42B4S5_PAPNU</name>
<comment type="function">
    <text evidence="16">Removal of H(2)O(2), oxidation of toxic reductants, biosynthesis and degradation of lignin, suberization, auxin catabolism, response to environmental stresses such as wounding, pathogen attack and oxidative stress.</text>
</comment>
<dbReference type="AlphaFoldDB" id="A0AA42B4S5"/>
<dbReference type="PROSITE" id="PS00435">
    <property type="entry name" value="PEROXIDASE_1"/>
    <property type="match status" value="1"/>
</dbReference>
<keyword evidence="8 13" id="KW-0408">Iron</keyword>
<comment type="subcellular location">
    <subcellularLocation>
        <location evidence="16">Secreted</location>
    </subcellularLocation>
</comment>
<feature type="domain" description="Plant heme peroxidase family profile" evidence="17">
    <location>
        <begin position="26"/>
        <end position="320"/>
    </location>
</feature>
<dbReference type="EMBL" id="JAJJMA010327440">
    <property type="protein sequence ID" value="MCL7050401.1"/>
    <property type="molecule type" value="Genomic_DNA"/>
</dbReference>
<dbReference type="InterPro" id="IPR000823">
    <property type="entry name" value="Peroxidase_pln"/>
</dbReference>
<evidence type="ECO:0000256" key="14">
    <source>
        <dbReference type="PIRSR" id="PIRSR600823-4"/>
    </source>
</evidence>
<dbReference type="PANTHER" id="PTHR31388">
    <property type="entry name" value="PEROXIDASE 72-RELATED"/>
    <property type="match status" value="1"/>
</dbReference>
<comment type="cofactor">
    <cofactor evidence="13 16">
        <name>heme b</name>
        <dbReference type="ChEBI" id="CHEBI:60344"/>
    </cofactor>
    <text evidence="13 16">Binds 1 heme b (iron(II)-protoporphyrin IX) group per subunit.</text>
</comment>
<dbReference type="GO" id="GO:0140825">
    <property type="term" value="F:lactoperoxidase activity"/>
    <property type="evidence" value="ECO:0007669"/>
    <property type="project" value="UniProtKB-EC"/>
</dbReference>
<dbReference type="EC" id="1.11.1.7" evidence="16"/>
<keyword evidence="9 15" id="KW-1015">Disulfide bond</keyword>
<comment type="cofactor">
    <cofactor evidence="13 16">
        <name>Ca(2+)</name>
        <dbReference type="ChEBI" id="CHEBI:29108"/>
    </cofactor>
    <text evidence="13 16">Binds 2 calcium ions per subunit.</text>
</comment>
<keyword evidence="16" id="KW-0376">Hydrogen peroxide</keyword>
<dbReference type="Gene3D" id="1.10.420.10">
    <property type="entry name" value="Peroxidase, domain 2"/>
    <property type="match status" value="1"/>
</dbReference>
<dbReference type="Pfam" id="PF00141">
    <property type="entry name" value="peroxidase"/>
    <property type="match status" value="1"/>
</dbReference>
<evidence type="ECO:0000256" key="6">
    <source>
        <dbReference type="ARBA" id="ARBA00022837"/>
    </source>
</evidence>
<evidence type="ECO:0000256" key="12">
    <source>
        <dbReference type="PIRSR" id="PIRSR600823-2"/>
    </source>
</evidence>
<evidence type="ECO:0000256" key="10">
    <source>
        <dbReference type="ARBA" id="ARBA00023180"/>
    </source>
</evidence>
<sequence>MASYRKPPALVLAFIILLFTTLSHAQLSPSFYAQTCSSVADIVTSTVRSAINRDKGTGARIIRLFFHDCFVAGCDAGVLLDANLPSIDSEKDSFSNQNSLGGFELIDRIKTALDKACPGPVVSCSDIIALAARDSVVELGGTTWTVPLGRRDARTANRNEADNLPSPFSDLQVLIKNFTDKGFTAKEMVVLSGAHSVGVARCSLFRDHLYNGTNVEVTVANDRKSKCPSAGGDDNLANMDHQSPNRFGNNYYQALIKRRGLLHSDQELFNGGSTDDFVKTYSENSQAFFADFANAMIKLGNLNTLTGNKGEIRKNCRKIN</sequence>
<dbReference type="Gene3D" id="1.10.520.10">
    <property type="match status" value="1"/>
</dbReference>
<proteinExistence type="inferred from homology"/>
<dbReference type="SUPFAM" id="SSF48113">
    <property type="entry name" value="Heme-dependent peroxidases"/>
    <property type="match status" value="1"/>
</dbReference>
<dbReference type="InterPro" id="IPR002016">
    <property type="entry name" value="Haem_peroxidase"/>
</dbReference>
<evidence type="ECO:0000313" key="18">
    <source>
        <dbReference type="EMBL" id="MCL7050401.1"/>
    </source>
</evidence>
<comment type="catalytic activity">
    <reaction evidence="1 16">
        <text>2 a phenolic donor + H2O2 = 2 a phenolic radical donor + 2 H2O</text>
        <dbReference type="Rhea" id="RHEA:56136"/>
        <dbReference type="ChEBI" id="CHEBI:15377"/>
        <dbReference type="ChEBI" id="CHEBI:16240"/>
        <dbReference type="ChEBI" id="CHEBI:139520"/>
        <dbReference type="ChEBI" id="CHEBI:139521"/>
        <dbReference type="EC" id="1.11.1.7"/>
    </reaction>
</comment>
<protein>
    <recommendedName>
        <fullName evidence="16">Peroxidase</fullName>
        <ecNumber evidence="16">1.11.1.7</ecNumber>
    </recommendedName>
</protein>
<accession>A0AA42B4S5</accession>
<feature type="active site" description="Proton acceptor" evidence="11">
    <location>
        <position position="67"/>
    </location>
</feature>
<feature type="disulfide bond" evidence="15">
    <location>
        <begin position="36"/>
        <end position="117"/>
    </location>
</feature>
<dbReference type="PRINTS" id="PR00461">
    <property type="entry name" value="PLPEROXIDASE"/>
</dbReference>
<feature type="binding site" evidence="13">
    <location>
        <position position="68"/>
    </location>
    <ligand>
        <name>Ca(2+)</name>
        <dbReference type="ChEBI" id="CHEBI:29108"/>
        <label>1</label>
    </ligand>
</feature>
<feature type="disulfide bond" evidence="15">
    <location>
        <begin position="69"/>
        <end position="74"/>
    </location>
</feature>
<evidence type="ECO:0000259" key="17">
    <source>
        <dbReference type="PROSITE" id="PS50873"/>
    </source>
</evidence>